<dbReference type="InterPro" id="IPR002146">
    <property type="entry name" value="ATP_synth_b/b'su_bac/chlpt"/>
</dbReference>
<feature type="chain" id="PRO_5047516072" description="ATP synthase subunit b" evidence="16">
    <location>
        <begin position="19"/>
        <end position="190"/>
    </location>
</feature>
<evidence type="ECO:0000256" key="8">
    <source>
        <dbReference type="ARBA" id="ARBA00023136"/>
    </source>
</evidence>
<dbReference type="NCBIfam" id="NF009989">
    <property type="entry name" value="PRK13455.1"/>
    <property type="match status" value="1"/>
</dbReference>
<keyword evidence="18" id="KW-1185">Reference proteome</keyword>
<comment type="subcellular location">
    <subcellularLocation>
        <location evidence="13">Cell membrane</location>
        <topology evidence="13">Single-pass membrane protein</topology>
    </subcellularLocation>
    <subcellularLocation>
        <location evidence="12">Endomembrane system</location>
        <topology evidence="12">Single-pass membrane protein</topology>
    </subcellularLocation>
</comment>
<evidence type="ECO:0000256" key="1">
    <source>
        <dbReference type="ARBA" id="ARBA00005513"/>
    </source>
</evidence>
<keyword evidence="4 13" id="KW-0812">Transmembrane</keyword>
<dbReference type="RefSeq" id="WP_344846076.1">
    <property type="nucleotide sequence ID" value="NZ_BAABDF010000007.1"/>
</dbReference>
<dbReference type="PANTHER" id="PTHR33445">
    <property type="entry name" value="ATP SYNTHASE SUBUNIT B', CHLOROPLASTIC"/>
    <property type="match status" value="1"/>
</dbReference>
<organism evidence="17 18">
    <name type="scientific">Celeribacter arenosi</name>
    <dbReference type="NCBI Taxonomy" id="792649"/>
    <lineage>
        <taxon>Bacteria</taxon>
        <taxon>Pseudomonadati</taxon>
        <taxon>Pseudomonadota</taxon>
        <taxon>Alphaproteobacteria</taxon>
        <taxon>Rhodobacterales</taxon>
        <taxon>Roseobacteraceae</taxon>
        <taxon>Celeribacter</taxon>
    </lineage>
</organism>
<evidence type="ECO:0000313" key="18">
    <source>
        <dbReference type="Proteomes" id="UP001399917"/>
    </source>
</evidence>
<evidence type="ECO:0000256" key="11">
    <source>
        <dbReference type="ARBA" id="ARBA00025614"/>
    </source>
</evidence>
<dbReference type="HAMAP" id="MF_01398">
    <property type="entry name" value="ATP_synth_b_bprime"/>
    <property type="match status" value="1"/>
</dbReference>
<comment type="subunit">
    <text evidence="13">F-type ATPases have 2 components, F(1) - the catalytic core - and F(0) - the membrane proton channel. F(1) has five subunits: alpha(3), beta(3), gamma(1), delta(1), epsilon(1). F(0) has three main subunits: a(1), b(2) and c(10-14). The alpha and beta chains form an alternating ring which encloses part of the gamma chain. F(1) is attached to F(0) by a central stalk formed by the gamma and epsilon chains, while a peripheral stalk is formed by the delta and b chains.</text>
</comment>
<dbReference type="Pfam" id="PF00430">
    <property type="entry name" value="ATP-synt_B"/>
    <property type="match status" value="1"/>
</dbReference>
<evidence type="ECO:0000256" key="4">
    <source>
        <dbReference type="ARBA" id="ARBA00022692"/>
    </source>
</evidence>
<dbReference type="CDD" id="cd06503">
    <property type="entry name" value="ATP-synt_Fo_b"/>
    <property type="match status" value="1"/>
</dbReference>
<dbReference type="PANTHER" id="PTHR33445:SF1">
    <property type="entry name" value="ATP SYNTHASE SUBUNIT B"/>
    <property type="match status" value="1"/>
</dbReference>
<evidence type="ECO:0000256" key="9">
    <source>
        <dbReference type="ARBA" id="ARBA00023310"/>
    </source>
</evidence>
<comment type="similarity">
    <text evidence="1 13 14">Belongs to the ATPase B chain family.</text>
</comment>
<evidence type="ECO:0000256" key="14">
    <source>
        <dbReference type="RuleBase" id="RU003848"/>
    </source>
</evidence>
<dbReference type="EMBL" id="BAABDF010000007">
    <property type="protein sequence ID" value="GAA3866438.1"/>
    <property type="molecule type" value="Genomic_DNA"/>
</dbReference>
<comment type="caution">
    <text evidence="17">The sequence shown here is derived from an EMBL/GenBank/DDBJ whole genome shotgun (WGS) entry which is preliminary data.</text>
</comment>
<gene>
    <name evidence="13" type="primary">atpF</name>
    <name evidence="17" type="ORF">GCM10022404_15730</name>
</gene>
<evidence type="ECO:0000256" key="7">
    <source>
        <dbReference type="ARBA" id="ARBA00023065"/>
    </source>
</evidence>
<evidence type="ECO:0000256" key="12">
    <source>
        <dbReference type="ARBA" id="ARBA00037847"/>
    </source>
</evidence>
<feature type="signal peptide" evidence="16">
    <location>
        <begin position="1"/>
        <end position="18"/>
    </location>
</feature>
<keyword evidence="6 13" id="KW-1133">Transmembrane helix</keyword>
<sequence>MKKLVALIALTAATPALAASTNPLSGAFWSLHNTNLVVLLGFLLFIAVLIYFGIPGMLAGMLDKRAEGIRSELDEARALREEAQSILASYERKSLEVQDQADAIVRQAKIDAEAAAEKAKADIEVSITRRLASAQDQIESAQASAIKEVRDTAVSVAVAAAADVISKKMTAANGNDLIDASIAEVGAKLH</sequence>
<feature type="coiled-coil region" evidence="15">
    <location>
        <begin position="66"/>
        <end position="100"/>
    </location>
</feature>
<evidence type="ECO:0000256" key="15">
    <source>
        <dbReference type="SAM" id="Coils"/>
    </source>
</evidence>
<keyword evidence="8 13" id="KW-0472">Membrane</keyword>
<evidence type="ECO:0000256" key="13">
    <source>
        <dbReference type="HAMAP-Rule" id="MF_01398"/>
    </source>
</evidence>
<dbReference type="Proteomes" id="UP001399917">
    <property type="component" value="Unassembled WGS sequence"/>
</dbReference>
<comment type="function">
    <text evidence="10 13">F(1)F(0) ATP synthase produces ATP from ADP in the presence of a proton or sodium gradient. F-type ATPases consist of two structural domains, F(1) containing the extramembraneous catalytic core and F(0) containing the membrane proton channel, linked together by a central stalk and a peripheral stalk. During catalysis, ATP synthesis in the catalytic domain of F(1) is coupled via a rotary mechanism of the central stalk subunits to proton translocation.</text>
</comment>
<keyword evidence="9 13" id="KW-0066">ATP synthesis</keyword>
<keyword evidence="7 13" id="KW-0406">Ion transport</keyword>
<feature type="transmembrane region" description="Helical" evidence="13">
    <location>
        <begin position="34"/>
        <end position="54"/>
    </location>
</feature>
<proteinExistence type="inferred from homology"/>
<evidence type="ECO:0000256" key="10">
    <source>
        <dbReference type="ARBA" id="ARBA00025198"/>
    </source>
</evidence>
<keyword evidence="16" id="KW-0732">Signal</keyword>
<evidence type="ECO:0000256" key="6">
    <source>
        <dbReference type="ARBA" id="ARBA00022989"/>
    </source>
</evidence>
<dbReference type="InterPro" id="IPR050059">
    <property type="entry name" value="ATP_synthase_B_chain"/>
</dbReference>
<reference evidence="18" key="1">
    <citation type="journal article" date="2019" name="Int. J. Syst. Evol. Microbiol.">
        <title>The Global Catalogue of Microorganisms (GCM) 10K type strain sequencing project: providing services to taxonomists for standard genome sequencing and annotation.</title>
        <authorList>
            <consortium name="The Broad Institute Genomics Platform"/>
            <consortium name="The Broad Institute Genome Sequencing Center for Infectious Disease"/>
            <person name="Wu L."/>
            <person name="Ma J."/>
        </authorList>
    </citation>
    <scope>NUCLEOTIDE SEQUENCE [LARGE SCALE GENOMIC DNA]</scope>
    <source>
        <strain evidence="18">JCM 17190</strain>
    </source>
</reference>
<evidence type="ECO:0000256" key="5">
    <source>
        <dbReference type="ARBA" id="ARBA00022781"/>
    </source>
</evidence>
<keyword evidence="2 13" id="KW-0813">Transport</keyword>
<evidence type="ECO:0000256" key="3">
    <source>
        <dbReference type="ARBA" id="ARBA00022547"/>
    </source>
</evidence>
<comment type="function">
    <text evidence="11">Component of the F(0) channel, it forms part of the peripheral stalk, linking F(1) to F(0). The b'-subunit is a diverged and duplicated form of b found in plants and photosynthetic bacteria.</text>
</comment>
<accession>A0ABP7K5L5</accession>
<keyword evidence="15" id="KW-0175">Coiled coil</keyword>
<keyword evidence="5 13" id="KW-0375">Hydrogen ion transport</keyword>
<evidence type="ECO:0000256" key="2">
    <source>
        <dbReference type="ARBA" id="ARBA00022448"/>
    </source>
</evidence>
<keyword evidence="3 13" id="KW-0138">CF(0)</keyword>
<evidence type="ECO:0000256" key="16">
    <source>
        <dbReference type="SAM" id="SignalP"/>
    </source>
</evidence>
<protein>
    <recommendedName>
        <fullName evidence="13">ATP synthase subunit b</fullName>
    </recommendedName>
    <alternativeName>
        <fullName evidence="13">ATP synthase F(0) sector subunit b</fullName>
    </alternativeName>
    <alternativeName>
        <fullName evidence="13">ATPase subunit I</fullName>
    </alternativeName>
    <alternativeName>
        <fullName evidence="13">F-type ATPase subunit b</fullName>
        <shortName evidence="13">F-ATPase subunit b</shortName>
    </alternativeName>
</protein>
<name>A0ABP7K5L5_9RHOB</name>
<evidence type="ECO:0000313" key="17">
    <source>
        <dbReference type="EMBL" id="GAA3866438.1"/>
    </source>
</evidence>
<keyword evidence="13" id="KW-1003">Cell membrane</keyword>